<organism evidence="2 3">
    <name type="scientific">Atlantibacter subterraneus</name>
    <dbReference type="NCBI Taxonomy" id="255519"/>
    <lineage>
        <taxon>Bacteria</taxon>
        <taxon>Pseudomonadati</taxon>
        <taxon>Pseudomonadota</taxon>
        <taxon>Gammaproteobacteria</taxon>
        <taxon>Enterobacterales</taxon>
        <taxon>Enterobacteriaceae</taxon>
        <taxon>Atlantibacter</taxon>
    </lineage>
</organism>
<dbReference type="OrthoDB" id="6402824at2"/>
<dbReference type="InterPro" id="IPR010890">
    <property type="entry name" value="PriC"/>
</dbReference>
<dbReference type="Pfam" id="PF07445">
    <property type="entry name" value="PriC"/>
    <property type="match status" value="1"/>
</dbReference>
<sequence>MKTDRLLQSLQTQLQQLCQTLEPLAQHRTLSARFDQQLFQTRSTLINDYLQECRHNLDALTLHVREQKTEQVAWLAEHLVAQMEALAREGATWSLRHHDSAHLPAGRRHAQLLQHQEYERRLLAMKQQREAQLRNVETLQAQQRLHKEIEALDGRLARCRHALAGIERALARQTR</sequence>
<dbReference type="EMBL" id="RHXB01000007">
    <property type="protein sequence ID" value="RSE25743.1"/>
    <property type="molecule type" value="Genomic_DNA"/>
</dbReference>
<evidence type="ECO:0000256" key="1">
    <source>
        <dbReference type="SAM" id="Coils"/>
    </source>
</evidence>
<protein>
    <submittedName>
        <fullName evidence="2">Primosomal replication protein N</fullName>
    </submittedName>
</protein>
<evidence type="ECO:0000313" key="2">
    <source>
        <dbReference type="EMBL" id="RSE25743.1"/>
    </source>
</evidence>
<dbReference type="AlphaFoldDB" id="A0A3R9G9A8"/>
<keyword evidence="1" id="KW-0175">Coiled coil</keyword>
<proteinExistence type="predicted"/>
<accession>A0A3R9G9A8</accession>
<name>A0A3R9G9A8_9ENTR</name>
<dbReference type="InterPro" id="IPR038338">
    <property type="entry name" value="PriC_sf"/>
</dbReference>
<comment type="caution">
    <text evidence="2">The sequence shown here is derived from an EMBL/GenBank/DDBJ whole genome shotgun (WGS) entry which is preliminary data.</text>
</comment>
<reference evidence="2 3" key="1">
    <citation type="submission" date="2018-10" db="EMBL/GenBank/DDBJ databases">
        <title>Transmission dynamics of multidrug resistant bacteria on intensive care unit surfaces.</title>
        <authorList>
            <person name="D'Souza A.W."/>
            <person name="Potter R.F."/>
            <person name="Wallace M."/>
            <person name="Shupe A."/>
            <person name="Patel S."/>
            <person name="Sun S."/>
            <person name="Gul D."/>
            <person name="Kwon J.H."/>
            <person name="Andleeb S."/>
            <person name="Burnham C.-A.D."/>
            <person name="Dantas G."/>
        </authorList>
    </citation>
    <scope>NUCLEOTIDE SEQUENCE [LARGE SCALE GENOMIC DNA]</scope>
    <source>
        <strain evidence="2 3">AS_373</strain>
    </source>
</reference>
<evidence type="ECO:0000313" key="3">
    <source>
        <dbReference type="Proteomes" id="UP000275331"/>
    </source>
</evidence>
<dbReference type="Gene3D" id="1.20.1270.340">
    <property type="match status" value="1"/>
</dbReference>
<feature type="coiled-coil region" evidence="1">
    <location>
        <begin position="115"/>
        <end position="142"/>
    </location>
</feature>
<dbReference type="RefSeq" id="WP_125293946.1">
    <property type="nucleotide sequence ID" value="NZ_JAPTZM010000006.1"/>
</dbReference>
<dbReference type="Proteomes" id="UP000275331">
    <property type="component" value="Unassembled WGS sequence"/>
</dbReference>
<gene>
    <name evidence="2" type="ORF">EGT71_12515</name>
</gene>